<evidence type="ECO:0000259" key="5">
    <source>
        <dbReference type="PROSITE" id="PS50931"/>
    </source>
</evidence>
<dbReference type="SUPFAM" id="SSF53850">
    <property type="entry name" value="Periplasmic binding protein-like II"/>
    <property type="match status" value="1"/>
</dbReference>
<evidence type="ECO:0000256" key="2">
    <source>
        <dbReference type="ARBA" id="ARBA00023015"/>
    </source>
</evidence>
<dbReference type="PANTHER" id="PTHR30579">
    <property type="entry name" value="TRANSCRIPTIONAL REGULATOR"/>
    <property type="match status" value="1"/>
</dbReference>
<evidence type="ECO:0000313" key="6">
    <source>
        <dbReference type="EMBL" id="KAF0675394.1"/>
    </source>
</evidence>
<dbReference type="OrthoDB" id="8097684at2"/>
<dbReference type="SUPFAM" id="SSF46785">
    <property type="entry name" value="Winged helix' DNA-binding domain"/>
    <property type="match status" value="1"/>
</dbReference>
<keyword evidence="3" id="KW-0238">DNA-binding</keyword>
<evidence type="ECO:0000313" key="7">
    <source>
        <dbReference type="Proteomes" id="UP000698242"/>
    </source>
</evidence>
<name>A0A921NS27_9RHOB</name>
<dbReference type="Gene3D" id="3.40.190.10">
    <property type="entry name" value="Periplasmic binding protein-like II"/>
    <property type="match status" value="2"/>
</dbReference>
<evidence type="ECO:0000256" key="4">
    <source>
        <dbReference type="ARBA" id="ARBA00023163"/>
    </source>
</evidence>
<dbReference type="InterPro" id="IPR005119">
    <property type="entry name" value="LysR_subst-bd"/>
</dbReference>
<feature type="domain" description="HTH lysR-type" evidence="5">
    <location>
        <begin position="5"/>
        <end position="62"/>
    </location>
</feature>
<dbReference type="PRINTS" id="PR00039">
    <property type="entry name" value="HTHLYSR"/>
</dbReference>
<dbReference type="InterPro" id="IPR000847">
    <property type="entry name" value="LysR_HTH_N"/>
</dbReference>
<dbReference type="Pfam" id="PF00126">
    <property type="entry name" value="HTH_1"/>
    <property type="match status" value="1"/>
</dbReference>
<comment type="similarity">
    <text evidence="1">Belongs to the LysR transcriptional regulatory family.</text>
</comment>
<dbReference type="EMBL" id="APKE01000026">
    <property type="protein sequence ID" value="KAF0675394.1"/>
    <property type="molecule type" value="Genomic_DNA"/>
</dbReference>
<dbReference type="InterPro" id="IPR036390">
    <property type="entry name" value="WH_DNA-bd_sf"/>
</dbReference>
<dbReference type="PANTHER" id="PTHR30579:SF7">
    <property type="entry name" value="HTH-TYPE TRANSCRIPTIONAL REGULATOR LRHA-RELATED"/>
    <property type="match status" value="1"/>
</dbReference>
<organism evidence="6 7">
    <name type="scientific">Profundibacterium mesophilum KAUST100406-0324</name>
    <dbReference type="NCBI Taxonomy" id="1037889"/>
    <lineage>
        <taxon>Bacteria</taxon>
        <taxon>Pseudomonadati</taxon>
        <taxon>Pseudomonadota</taxon>
        <taxon>Alphaproteobacteria</taxon>
        <taxon>Rhodobacterales</taxon>
        <taxon>Roseobacteraceae</taxon>
        <taxon>Profundibacterium</taxon>
    </lineage>
</organism>
<sequence length="285" mass="30532">MTRNLDMTALRSFVAVADTGGVTRAAGFLNLTQSAVSMQLKRLEDNLGISLLDRTARAVALTTAGEQLLSYARRMLVLNDEVMTRMTDTAFEGEVVLGVPSDIVYPAIPRILNRFAVEFPRMRVQLVSSNTNRLKAMFARGECDFILTTEGGCGPGGRTLVTLPLVWVGARGGNAHKARPLRLAFGTHCIFRRGAQLALDEADIPWETAAQSDTDRAIEATVVADLAVTALLEGTEPRYTEPVPAAAGLPALINQNINLYRAGGARGPAADAFADLVAQQYALCG</sequence>
<dbReference type="GO" id="GO:0003677">
    <property type="term" value="F:DNA binding"/>
    <property type="evidence" value="ECO:0007669"/>
    <property type="project" value="UniProtKB-KW"/>
</dbReference>
<protein>
    <submittedName>
        <fullName evidence="6">Transcriptional regulator LysR family protein</fullName>
    </submittedName>
</protein>
<dbReference type="InterPro" id="IPR036388">
    <property type="entry name" value="WH-like_DNA-bd_sf"/>
</dbReference>
<dbReference type="AlphaFoldDB" id="A0A921NS27"/>
<evidence type="ECO:0000256" key="1">
    <source>
        <dbReference type="ARBA" id="ARBA00009437"/>
    </source>
</evidence>
<gene>
    <name evidence="6" type="ORF">PMES_02284</name>
</gene>
<keyword evidence="2" id="KW-0805">Transcription regulation</keyword>
<keyword evidence="4" id="KW-0804">Transcription</keyword>
<proteinExistence type="inferred from homology"/>
<dbReference type="Pfam" id="PF03466">
    <property type="entry name" value="LysR_substrate"/>
    <property type="match status" value="1"/>
</dbReference>
<dbReference type="PROSITE" id="PS50931">
    <property type="entry name" value="HTH_LYSR"/>
    <property type="match status" value="1"/>
</dbReference>
<comment type="caution">
    <text evidence="6">The sequence shown here is derived from an EMBL/GenBank/DDBJ whole genome shotgun (WGS) entry which is preliminary data.</text>
</comment>
<dbReference type="Proteomes" id="UP000698242">
    <property type="component" value="Unassembled WGS sequence"/>
</dbReference>
<dbReference type="InterPro" id="IPR050176">
    <property type="entry name" value="LTTR"/>
</dbReference>
<dbReference type="GO" id="GO:0003700">
    <property type="term" value="F:DNA-binding transcription factor activity"/>
    <property type="evidence" value="ECO:0007669"/>
    <property type="project" value="InterPro"/>
</dbReference>
<accession>A0A921NS27</accession>
<dbReference type="RefSeq" id="WP_159965800.1">
    <property type="nucleotide sequence ID" value="NZ_APKE01000026.1"/>
</dbReference>
<reference evidence="6" key="1">
    <citation type="submission" date="2013-03" db="EMBL/GenBank/DDBJ databases">
        <title>Genome Sequence of the Profundibacterium mesophilum strain KAUST100406-0324T from Red Sea, a novel genus in the family Rhodobacteraceae.</title>
        <authorList>
            <person name="Essack M."/>
            <person name="Alam I."/>
            <person name="Lafi F."/>
            <person name="Alawi W."/>
            <person name="Kamanu F."/>
            <person name="Al-Suwailem A."/>
            <person name="Lee O.O."/>
            <person name="Xu Y."/>
            <person name="Bajic V."/>
            <person name="Qian P.-Y."/>
            <person name="Archer J."/>
        </authorList>
    </citation>
    <scope>NUCLEOTIDE SEQUENCE</scope>
    <source>
        <strain evidence="6">KAUST100406-0324</strain>
    </source>
</reference>
<evidence type="ECO:0000256" key="3">
    <source>
        <dbReference type="ARBA" id="ARBA00023125"/>
    </source>
</evidence>
<keyword evidence="7" id="KW-1185">Reference proteome</keyword>
<dbReference type="FunFam" id="1.10.10.10:FF:000001">
    <property type="entry name" value="LysR family transcriptional regulator"/>
    <property type="match status" value="1"/>
</dbReference>
<dbReference type="Gene3D" id="1.10.10.10">
    <property type="entry name" value="Winged helix-like DNA-binding domain superfamily/Winged helix DNA-binding domain"/>
    <property type="match status" value="1"/>
</dbReference>